<dbReference type="PANTHER" id="PTHR46621">
    <property type="entry name" value="SNRNA-ACTIVATING PROTEIN COMPLEX SUBUNIT 4"/>
    <property type="match status" value="1"/>
</dbReference>
<feature type="domain" description="Myb-like" evidence="6">
    <location>
        <begin position="21"/>
        <end position="76"/>
    </location>
</feature>
<reference evidence="8" key="1">
    <citation type="journal article" date="2023" name="Mol. Phylogenet. Evol.">
        <title>Genome-scale phylogeny and comparative genomics of the fungal order Sordariales.</title>
        <authorList>
            <person name="Hensen N."/>
            <person name="Bonometti L."/>
            <person name="Westerberg I."/>
            <person name="Brannstrom I.O."/>
            <person name="Guillou S."/>
            <person name="Cros-Aarteil S."/>
            <person name="Calhoun S."/>
            <person name="Haridas S."/>
            <person name="Kuo A."/>
            <person name="Mondo S."/>
            <person name="Pangilinan J."/>
            <person name="Riley R."/>
            <person name="LaButti K."/>
            <person name="Andreopoulos B."/>
            <person name="Lipzen A."/>
            <person name="Chen C."/>
            <person name="Yan M."/>
            <person name="Daum C."/>
            <person name="Ng V."/>
            <person name="Clum A."/>
            <person name="Steindorff A."/>
            <person name="Ohm R.A."/>
            <person name="Martin F."/>
            <person name="Silar P."/>
            <person name="Natvig D.O."/>
            <person name="Lalanne C."/>
            <person name="Gautier V."/>
            <person name="Ament-Velasquez S.L."/>
            <person name="Kruys A."/>
            <person name="Hutchinson M.I."/>
            <person name="Powell A.J."/>
            <person name="Barry K."/>
            <person name="Miller A.N."/>
            <person name="Grigoriev I.V."/>
            <person name="Debuchy R."/>
            <person name="Gladieux P."/>
            <person name="Hiltunen Thoren M."/>
            <person name="Johannesson H."/>
        </authorList>
    </citation>
    <scope>NUCLEOTIDE SEQUENCE</scope>
    <source>
        <strain evidence="8">FGSC 1904</strain>
    </source>
</reference>
<dbReference type="AlphaFoldDB" id="A0AAE0NW43"/>
<dbReference type="GO" id="GO:0000978">
    <property type="term" value="F:RNA polymerase II cis-regulatory region sequence-specific DNA binding"/>
    <property type="evidence" value="ECO:0007669"/>
    <property type="project" value="TreeGrafter"/>
</dbReference>
<dbReference type="SUPFAM" id="SSF46689">
    <property type="entry name" value="Homeodomain-like"/>
    <property type="match status" value="2"/>
</dbReference>
<dbReference type="Gene3D" id="1.10.10.60">
    <property type="entry name" value="Homeodomain-like"/>
    <property type="match status" value="3"/>
</dbReference>
<dbReference type="GO" id="GO:0019185">
    <property type="term" value="C:snRNA-activating protein complex"/>
    <property type="evidence" value="ECO:0007669"/>
    <property type="project" value="TreeGrafter"/>
</dbReference>
<dbReference type="PROSITE" id="PS50090">
    <property type="entry name" value="MYB_LIKE"/>
    <property type="match status" value="3"/>
</dbReference>
<evidence type="ECO:0000259" key="6">
    <source>
        <dbReference type="PROSITE" id="PS50090"/>
    </source>
</evidence>
<dbReference type="SMART" id="SM00717">
    <property type="entry name" value="SANT"/>
    <property type="match status" value="3"/>
</dbReference>
<evidence type="ECO:0000313" key="8">
    <source>
        <dbReference type="EMBL" id="KAK3388828.1"/>
    </source>
</evidence>
<feature type="region of interest" description="Disordered" evidence="5">
    <location>
        <begin position="1"/>
        <end position="28"/>
    </location>
</feature>
<feature type="compositionally biased region" description="Low complexity" evidence="5">
    <location>
        <begin position="186"/>
        <end position="206"/>
    </location>
</feature>
<feature type="region of interest" description="Disordered" evidence="5">
    <location>
        <begin position="186"/>
        <end position="229"/>
    </location>
</feature>
<dbReference type="Pfam" id="PF13921">
    <property type="entry name" value="Myb_DNA-bind_6"/>
    <property type="match status" value="1"/>
</dbReference>
<reference evidence="8" key="2">
    <citation type="submission" date="2023-07" db="EMBL/GenBank/DDBJ databases">
        <authorList>
            <consortium name="Lawrence Berkeley National Laboratory"/>
            <person name="Haridas S."/>
            <person name="Hensen N."/>
            <person name="Bonometti L."/>
            <person name="Westerberg I."/>
            <person name="Brannstrom I.O."/>
            <person name="Guillou S."/>
            <person name="Cros-Aarteil S."/>
            <person name="Calhoun S."/>
            <person name="Kuo A."/>
            <person name="Mondo S."/>
            <person name="Pangilinan J."/>
            <person name="Riley R."/>
            <person name="LaButti K."/>
            <person name="Andreopoulos B."/>
            <person name="Lipzen A."/>
            <person name="Chen C."/>
            <person name="Yanf M."/>
            <person name="Daum C."/>
            <person name="Ng V."/>
            <person name="Clum A."/>
            <person name="Steindorff A."/>
            <person name="Ohm R."/>
            <person name="Martin F."/>
            <person name="Silar P."/>
            <person name="Natvig D."/>
            <person name="Lalanne C."/>
            <person name="Gautier V."/>
            <person name="Ament-velasquez S.L."/>
            <person name="Kruys A."/>
            <person name="Hutchinson M.I."/>
            <person name="Powell A.J."/>
            <person name="Barry K."/>
            <person name="Miller A.N."/>
            <person name="Grigoriev I.V."/>
            <person name="Debuchy R."/>
            <person name="Gladieux P."/>
            <person name="Thoren M.H."/>
            <person name="Johannesson H."/>
        </authorList>
    </citation>
    <scope>NUCLEOTIDE SEQUENCE</scope>
    <source>
        <strain evidence="8">FGSC 1904</strain>
    </source>
</reference>
<proteinExistence type="predicted"/>
<evidence type="ECO:0000256" key="1">
    <source>
        <dbReference type="ARBA" id="ARBA00023015"/>
    </source>
</evidence>
<feature type="region of interest" description="Disordered" evidence="5">
    <location>
        <begin position="356"/>
        <end position="384"/>
    </location>
</feature>
<accession>A0AAE0NW43</accession>
<sequence length="450" mass="49118">MSSISQFPTYSSRSVSPCPQAEPKPRQVWTPEEDRLLAEAVAKETPTNGSINWCKVASHLSRRNNKDCRKRWHYNVAHNIRKGTWTLEEDQRLREAFDIYGPRWSKVAQIVGSRNGDQCWKRWYDCLDPKIDRSPWTPEEDILLFQIVSQQGRNWTEIVNTHFPNRTSLAAKNRYSILRRRQESACAGAASPAPSSRSRSSTPACRGPNNMGNSRSRATTLSATATPSPMLMTSQGSRYLSPTPPTSNQLTPELVAQCFTPSPLSLSDTTDMEATSCSSSGFGGVGLGLILPPSAMSLATTSSSFTTDATTMSTNFDILPFNNSFSQDCGAWNSYAPVMMAVSAGSLTATSMAYNTPAASPSPSMSTSSSFSPPSSLSSSSPPPPSLSLNGIYMPVIAPDHSHNGLELDFNNYHPQTTTQTQQQQQQQFEFIVQTPTPTGTGVPVGYASW</sequence>
<evidence type="ECO:0000259" key="7">
    <source>
        <dbReference type="PROSITE" id="PS51294"/>
    </source>
</evidence>
<dbReference type="GO" id="GO:0042795">
    <property type="term" value="P:snRNA transcription by RNA polymerase II"/>
    <property type="evidence" value="ECO:0007669"/>
    <property type="project" value="TreeGrafter"/>
</dbReference>
<evidence type="ECO:0000256" key="2">
    <source>
        <dbReference type="ARBA" id="ARBA00023125"/>
    </source>
</evidence>
<keyword evidence="1" id="KW-0805">Transcription regulation</keyword>
<dbReference type="InterPro" id="IPR009057">
    <property type="entry name" value="Homeodomain-like_sf"/>
</dbReference>
<feature type="domain" description="HTH myb-type" evidence="7">
    <location>
        <begin position="133"/>
        <end position="183"/>
    </location>
</feature>
<keyword evidence="9" id="KW-1185">Reference proteome</keyword>
<keyword evidence="2" id="KW-0238">DNA-binding</keyword>
<dbReference type="InterPro" id="IPR051575">
    <property type="entry name" value="Myb-like_DNA-bd"/>
</dbReference>
<dbReference type="GO" id="GO:0042796">
    <property type="term" value="P:snRNA transcription by RNA polymerase III"/>
    <property type="evidence" value="ECO:0007669"/>
    <property type="project" value="TreeGrafter"/>
</dbReference>
<comment type="caution">
    <text evidence="8">The sequence shown here is derived from an EMBL/GenBank/DDBJ whole genome shotgun (WGS) entry which is preliminary data.</text>
</comment>
<feature type="compositionally biased region" description="Polar residues" evidence="5">
    <location>
        <begin position="1"/>
        <end position="17"/>
    </location>
</feature>
<feature type="compositionally biased region" description="Low complexity" evidence="5">
    <location>
        <begin position="214"/>
        <end position="229"/>
    </location>
</feature>
<dbReference type="InterPro" id="IPR017930">
    <property type="entry name" value="Myb_dom"/>
</dbReference>
<dbReference type="CDD" id="cd00167">
    <property type="entry name" value="SANT"/>
    <property type="match status" value="3"/>
</dbReference>
<dbReference type="Pfam" id="PF00249">
    <property type="entry name" value="Myb_DNA-binding"/>
    <property type="match status" value="1"/>
</dbReference>
<dbReference type="GO" id="GO:0001006">
    <property type="term" value="F:RNA polymerase III type 3 promoter sequence-specific DNA binding"/>
    <property type="evidence" value="ECO:0007669"/>
    <property type="project" value="TreeGrafter"/>
</dbReference>
<evidence type="ECO:0000256" key="5">
    <source>
        <dbReference type="SAM" id="MobiDB-lite"/>
    </source>
</evidence>
<evidence type="ECO:0000313" key="9">
    <source>
        <dbReference type="Proteomes" id="UP001281003"/>
    </source>
</evidence>
<feature type="domain" description="Myb-like" evidence="6">
    <location>
        <begin position="128"/>
        <end position="179"/>
    </location>
</feature>
<feature type="domain" description="Myb-like" evidence="6">
    <location>
        <begin position="77"/>
        <end position="127"/>
    </location>
</feature>
<name>A0AAE0NW43_SORBR</name>
<gene>
    <name evidence="8" type="ORF">B0T20DRAFT_86507</name>
</gene>
<dbReference type="PROSITE" id="PS51294">
    <property type="entry name" value="HTH_MYB"/>
    <property type="match status" value="3"/>
</dbReference>
<feature type="region of interest" description="Disordered" evidence="5">
    <location>
        <begin position="405"/>
        <end position="424"/>
    </location>
</feature>
<keyword evidence="3" id="KW-0804">Transcription</keyword>
<feature type="compositionally biased region" description="Low complexity" evidence="5">
    <location>
        <begin position="361"/>
        <end position="380"/>
    </location>
</feature>
<feature type="domain" description="HTH myb-type" evidence="7">
    <location>
        <begin position="21"/>
        <end position="73"/>
    </location>
</feature>
<dbReference type="EMBL" id="JAUTDP010000014">
    <property type="protein sequence ID" value="KAK3388828.1"/>
    <property type="molecule type" value="Genomic_DNA"/>
</dbReference>
<dbReference type="Proteomes" id="UP001281003">
    <property type="component" value="Unassembled WGS sequence"/>
</dbReference>
<feature type="domain" description="HTH myb-type" evidence="7">
    <location>
        <begin position="77"/>
        <end position="131"/>
    </location>
</feature>
<organism evidence="8 9">
    <name type="scientific">Sordaria brevicollis</name>
    <dbReference type="NCBI Taxonomy" id="83679"/>
    <lineage>
        <taxon>Eukaryota</taxon>
        <taxon>Fungi</taxon>
        <taxon>Dikarya</taxon>
        <taxon>Ascomycota</taxon>
        <taxon>Pezizomycotina</taxon>
        <taxon>Sordariomycetes</taxon>
        <taxon>Sordariomycetidae</taxon>
        <taxon>Sordariales</taxon>
        <taxon>Sordariaceae</taxon>
        <taxon>Sordaria</taxon>
    </lineage>
</organism>
<evidence type="ECO:0000256" key="4">
    <source>
        <dbReference type="ARBA" id="ARBA00023242"/>
    </source>
</evidence>
<protein>
    <submittedName>
        <fullName evidence="8">Uncharacterized protein</fullName>
    </submittedName>
</protein>
<dbReference type="PANTHER" id="PTHR46621:SF1">
    <property type="entry name" value="SNRNA-ACTIVATING PROTEIN COMPLEX SUBUNIT 4"/>
    <property type="match status" value="1"/>
</dbReference>
<dbReference type="InterPro" id="IPR001005">
    <property type="entry name" value="SANT/Myb"/>
</dbReference>
<evidence type="ECO:0000256" key="3">
    <source>
        <dbReference type="ARBA" id="ARBA00023163"/>
    </source>
</evidence>
<keyword evidence="4" id="KW-0539">Nucleus</keyword>